<gene>
    <name evidence="3" type="ORF">J2T57_004327</name>
</gene>
<dbReference type="GO" id="GO:0016757">
    <property type="term" value="F:glycosyltransferase activity"/>
    <property type="evidence" value="ECO:0007669"/>
    <property type="project" value="InterPro"/>
</dbReference>
<dbReference type="Proteomes" id="UP001205843">
    <property type="component" value="Unassembled WGS sequence"/>
</dbReference>
<name>A0AAE3G8U3_9GAMM</name>
<evidence type="ECO:0000259" key="1">
    <source>
        <dbReference type="Pfam" id="PF00534"/>
    </source>
</evidence>
<feature type="domain" description="Glycosyltransferase subfamily 4-like N-terminal" evidence="2">
    <location>
        <begin position="24"/>
        <end position="175"/>
    </location>
</feature>
<accession>A0AAE3G8U3</accession>
<proteinExistence type="predicted"/>
<dbReference type="AlphaFoldDB" id="A0AAE3G8U3"/>
<sequence length="374" mass="40697">MSEESEHPLGVLLLIDHYQNPHAGTEGQLYSLAQGLVSYGVRCELVALQPSAYLESGAFPCPVTVLGHSSVRSFATWRAMYRLGRQKRKQGYRLAHTFFNDSSLLAPPMFRLAGVRTIISRRDMGYWYTPTYKALLRQTGRFVTACVVNSQAVKEITAEVERIPPERIHVIPNGVREPVSSADGDQLLAELRGRGHVLAGIVANIRPIKRIADLVNALALIRDDVPALDVVIVGGGDVGRLREVAAELGVGERVHFLGSRSDVAGLLPQLDVGVLCSESEGFSNAIVEYMQAGLPVVCTRTGGNPEAVTDGRTGFLYPVGDIDALSQSLLTLARDEARRHAMGAKARQEATTRYSVGTMVDVHLSLYRQLLVQG</sequence>
<evidence type="ECO:0000259" key="2">
    <source>
        <dbReference type="Pfam" id="PF13439"/>
    </source>
</evidence>
<comment type="caution">
    <text evidence="3">The sequence shown here is derived from an EMBL/GenBank/DDBJ whole genome shotgun (WGS) entry which is preliminary data.</text>
</comment>
<dbReference type="RefSeq" id="WP_253485336.1">
    <property type="nucleotide sequence ID" value="NZ_JALJXV010000014.1"/>
</dbReference>
<feature type="domain" description="Glycosyl transferase family 1" evidence="1">
    <location>
        <begin position="200"/>
        <end position="348"/>
    </location>
</feature>
<evidence type="ECO:0000313" key="3">
    <source>
        <dbReference type="EMBL" id="MCP1677153.1"/>
    </source>
</evidence>
<dbReference type="InterPro" id="IPR028098">
    <property type="entry name" value="Glyco_trans_4-like_N"/>
</dbReference>
<keyword evidence="4" id="KW-1185">Reference proteome</keyword>
<dbReference type="SUPFAM" id="SSF53756">
    <property type="entry name" value="UDP-Glycosyltransferase/glycogen phosphorylase"/>
    <property type="match status" value="1"/>
</dbReference>
<reference evidence="3" key="1">
    <citation type="submission" date="2022-03" db="EMBL/GenBank/DDBJ databases">
        <title>Genomic Encyclopedia of Type Strains, Phase III (KMG-III): the genomes of soil and plant-associated and newly described type strains.</title>
        <authorList>
            <person name="Whitman W."/>
        </authorList>
    </citation>
    <scope>NUCLEOTIDE SEQUENCE</scope>
    <source>
        <strain evidence="3">ANL 6-2</strain>
    </source>
</reference>
<evidence type="ECO:0000313" key="4">
    <source>
        <dbReference type="Proteomes" id="UP001205843"/>
    </source>
</evidence>
<dbReference type="EMBL" id="JALJXV010000014">
    <property type="protein sequence ID" value="MCP1677153.1"/>
    <property type="molecule type" value="Genomic_DNA"/>
</dbReference>
<dbReference type="Gene3D" id="3.40.50.2000">
    <property type="entry name" value="Glycogen Phosphorylase B"/>
    <property type="match status" value="2"/>
</dbReference>
<dbReference type="PANTHER" id="PTHR12526:SF630">
    <property type="entry name" value="GLYCOSYLTRANSFERASE"/>
    <property type="match status" value="1"/>
</dbReference>
<protein>
    <submittedName>
        <fullName evidence="3">Glycosyltransferase involved in cell wall biosynthesis</fullName>
    </submittedName>
</protein>
<dbReference type="InterPro" id="IPR001296">
    <property type="entry name" value="Glyco_trans_1"/>
</dbReference>
<dbReference type="PANTHER" id="PTHR12526">
    <property type="entry name" value="GLYCOSYLTRANSFERASE"/>
    <property type="match status" value="1"/>
</dbReference>
<dbReference type="Pfam" id="PF00534">
    <property type="entry name" value="Glycos_transf_1"/>
    <property type="match status" value="1"/>
</dbReference>
<dbReference type="GO" id="GO:1901135">
    <property type="term" value="P:carbohydrate derivative metabolic process"/>
    <property type="evidence" value="ECO:0007669"/>
    <property type="project" value="UniProtKB-ARBA"/>
</dbReference>
<dbReference type="Pfam" id="PF13439">
    <property type="entry name" value="Glyco_transf_4"/>
    <property type="match status" value="1"/>
</dbReference>
<organism evidence="3 4">
    <name type="scientific">Natronocella acetinitrilica</name>
    <dbReference type="NCBI Taxonomy" id="414046"/>
    <lineage>
        <taxon>Bacteria</taxon>
        <taxon>Pseudomonadati</taxon>
        <taxon>Pseudomonadota</taxon>
        <taxon>Gammaproteobacteria</taxon>
        <taxon>Chromatiales</taxon>
        <taxon>Ectothiorhodospiraceae</taxon>
        <taxon>Natronocella</taxon>
    </lineage>
</organism>